<dbReference type="RefSeq" id="XP_008606495.1">
    <property type="nucleotide sequence ID" value="XM_008608273.1"/>
</dbReference>
<evidence type="ECO:0000256" key="2">
    <source>
        <dbReference type="SAM" id="Phobius"/>
    </source>
</evidence>
<dbReference type="Proteomes" id="UP000030762">
    <property type="component" value="Unassembled WGS sequence"/>
</dbReference>
<reference evidence="3 4" key="1">
    <citation type="submission" date="2012-04" db="EMBL/GenBank/DDBJ databases">
        <title>The Genome Sequence of Saprolegnia declina VS20.</title>
        <authorList>
            <consortium name="The Broad Institute Genome Sequencing Platform"/>
            <person name="Russ C."/>
            <person name="Nusbaum C."/>
            <person name="Tyler B."/>
            <person name="van West P."/>
            <person name="Dieguez-Uribeondo J."/>
            <person name="de Bruijn I."/>
            <person name="Tripathy S."/>
            <person name="Jiang R."/>
            <person name="Young S.K."/>
            <person name="Zeng Q."/>
            <person name="Gargeya S."/>
            <person name="Fitzgerald M."/>
            <person name="Haas B."/>
            <person name="Abouelleil A."/>
            <person name="Alvarado L."/>
            <person name="Arachchi H.M."/>
            <person name="Berlin A."/>
            <person name="Chapman S.B."/>
            <person name="Goldberg J."/>
            <person name="Griggs A."/>
            <person name="Gujja S."/>
            <person name="Hansen M."/>
            <person name="Howarth C."/>
            <person name="Imamovic A."/>
            <person name="Larimer J."/>
            <person name="McCowen C."/>
            <person name="Montmayeur A."/>
            <person name="Murphy C."/>
            <person name="Neiman D."/>
            <person name="Pearson M."/>
            <person name="Priest M."/>
            <person name="Roberts A."/>
            <person name="Saif S."/>
            <person name="Shea T."/>
            <person name="Sisk P."/>
            <person name="Sykes S."/>
            <person name="Wortman J."/>
            <person name="Nusbaum C."/>
            <person name="Birren B."/>
        </authorList>
    </citation>
    <scope>NUCLEOTIDE SEQUENCE [LARGE SCALE GENOMIC DNA]</scope>
    <source>
        <strain evidence="3 4">VS20</strain>
    </source>
</reference>
<name>T0QZA6_SAPDV</name>
<proteinExistence type="predicted"/>
<dbReference type="eggNOG" id="ENOG502R0VK">
    <property type="taxonomic scope" value="Eukaryota"/>
</dbReference>
<sequence length="353" mass="39152">MSSPRPVAAENETRAVARDVMEDSSSEHDSADEYDILYPDPRGRDIMDNSAFLADWIPDVPMDTTLAFTSSLPVQVTVQVASSLVRRVTYCRFNWKTETLRSFLEVLCWTSVTGVAYSLHRDWLWAAQIGFLFGLVMSLCDEVCITGARLLLHRIVAHPDARSLLQRAGFDVATHKRPSGIGSDEAVAIKNVVFGAMALETVHQLYLSTSENIQSFAILSATMGVAFVLMGEVFCLWLPTRRLGLTVQARWTRIPKNWQVHFQRSLLEITCWVACLSYVYSTTASLYSTIGWSSLLGSALCIVGGLDPLEHDANESEDDELSSYWSAWGASNVFVDSANAIVRLQASLQQAHS</sequence>
<evidence type="ECO:0000313" key="4">
    <source>
        <dbReference type="Proteomes" id="UP000030762"/>
    </source>
</evidence>
<gene>
    <name evidence="3" type="ORF">SDRG_02680</name>
</gene>
<keyword evidence="2" id="KW-0472">Membrane</keyword>
<dbReference type="InParanoid" id="T0QZA6"/>
<accession>T0QZA6</accession>
<feature type="compositionally biased region" description="Basic and acidic residues" evidence="1">
    <location>
        <begin position="11"/>
        <end position="31"/>
    </location>
</feature>
<keyword evidence="2" id="KW-1133">Transmembrane helix</keyword>
<dbReference type="GeneID" id="19943407"/>
<feature type="transmembrane region" description="Helical" evidence="2">
    <location>
        <begin position="216"/>
        <end position="239"/>
    </location>
</feature>
<organism evidence="3 4">
    <name type="scientific">Saprolegnia diclina (strain VS20)</name>
    <dbReference type="NCBI Taxonomy" id="1156394"/>
    <lineage>
        <taxon>Eukaryota</taxon>
        <taxon>Sar</taxon>
        <taxon>Stramenopiles</taxon>
        <taxon>Oomycota</taxon>
        <taxon>Saprolegniomycetes</taxon>
        <taxon>Saprolegniales</taxon>
        <taxon>Saprolegniaceae</taxon>
        <taxon>Saprolegnia</taxon>
    </lineage>
</organism>
<evidence type="ECO:0000313" key="3">
    <source>
        <dbReference type="EMBL" id="EQC40021.1"/>
    </source>
</evidence>
<dbReference type="OrthoDB" id="62710at2759"/>
<protein>
    <submittedName>
        <fullName evidence="3">Uncharacterized protein</fullName>
    </submittedName>
</protein>
<evidence type="ECO:0000256" key="1">
    <source>
        <dbReference type="SAM" id="MobiDB-lite"/>
    </source>
</evidence>
<keyword evidence="2" id="KW-0812">Transmembrane</keyword>
<dbReference type="VEuPathDB" id="FungiDB:SDRG_02680"/>
<feature type="region of interest" description="Disordered" evidence="1">
    <location>
        <begin position="1"/>
        <end position="34"/>
    </location>
</feature>
<dbReference type="OMA" id="CLWLPTR"/>
<keyword evidence="4" id="KW-1185">Reference proteome</keyword>
<dbReference type="AlphaFoldDB" id="T0QZA6"/>
<dbReference type="EMBL" id="JH767137">
    <property type="protein sequence ID" value="EQC40021.1"/>
    <property type="molecule type" value="Genomic_DNA"/>
</dbReference>